<dbReference type="Proteomes" id="UP000637695">
    <property type="component" value="Unassembled WGS sequence"/>
</dbReference>
<protein>
    <submittedName>
        <fullName evidence="2">Phytoene dehydrogenase</fullName>
    </submittedName>
</protein>
<dbReference type="InterPro" id="IPR050464">
    <property type="entry name" value="Zeta_carotene_desat/Oxidored"/>
</dbReference>
<dbReference type="SUPFAM" id="SSF51905">
    <property type="entry name" value="FAD/NAD(P)-binding domain"/>
    <property type="match status" value="1"/>
</dbReference>
<comment type="caution">
    <text evidence="2">The sequence shown here is derived from an EMBL/GenBank/DDBJ whole genome shotgun (WGS) entry which is preliminary data.</text>
</comment>
<evidence type="ECO:0000313" key="3">
    <source>
        <dbReference type="Proteomes" id="UP000637695"/>
    </source>
</evidence>
<sequence length="482" mass="52726">MVWPVPSRRSFGDRDGSGRVVVIGAGWAGMAAAWELLCAKDARGGQARLREVWVLERAPHPGGRAFSFRDRSFGLELDNGQHVLLGCCAAMVQLLTALGLGDAVRFQDLLHIPVYAGGCWADLSSVRLPGPLHLARTLVRYRHLSRMDRARLVGMVRHLTRLDFRRWDHLSFADWLALHRQSDRAVERLWDLVGVAVLNGHAERVSAALALTSFRMGVLSGWQAARLGYFTIPLGDVAQGAVQALTRRGANVGFHQAVEEIVVESGRVCGVRVRKGMFIPAEAVVAAVPHDALYRLLPSGWQGHATFSGLARLSWSPILNVYLLYDRPVFRREVAAYCGGMLQFVFNRGRLLGNPDLDGRLLSVSLSAADALRGIQGDEIVRQVDQELRQAHPREMADVRLLHAFPVWQPRATFLAAPGTWGLRPSPVSPIAGLFLAGDWTDTGWPACLEGAVRSGQAAARSLLRWRGSAPESAGQDGAAHP</sequence>
<dbReference type="PANTHER" id="PTHR42923">
    <property type="entry name" value="PROTOPORPHYRINOGEN OXIDASE"/>
    <property type="match status" value="1"/>
</dbReference>
<evidence type="ECO:0000313" key="2">
    <source>
        <dbReference type="EMBL" id="GGI98280.1"/>
    </source>
</evidence>
<dbReference type="GO" id="GO:0016491">
    <property type="term" value="F:oxidoreductase activity"/>
    <property type="evidence" value="ECO:0007669"/>
    <property type="project" value="InterPro"/>
</dbReference>
<proteinExistence type="predicted"/>
<gene>
    <name evidence="2" type="ORF">GCM10010885_04820</name>
</gene>
<dbReference type="Pfam" id="PF01593">
    <property type="entry name" value="Amino_oxidase"/>
    <property type="match status" value="1"/>
</dbReference>
<organism evidence="2 3">
    <name type="scientific">Alicyclobacillus cellulosilyticus</name>
    <dbReference type="NCBI Taxonomy" id="1003997"/>
    <lineage>
        <taxon>Bacteria</taxon>
        <taxon>Bacillati</taxon>
        <taxon>Bacillota</taxon>
        <taxon>Bacilli</taxon>
        <taxon>Bacillales</taxon>
        <taxon>Alicyclobacillaceae</taxon>
        <taxon>Alicyclobacillus</taxon>
    </lineage>
</organism>
<keyword evidence="3" id="KW-1185">Reference proteome</keyword>
<dbReference type="InterPro" id="IPR036188">
    <property type="entry name" value="FAD/NAD-bd_sf"/>
</dbReference>
<evidence type="ECO:0000259" key="1">
    <source>
        <dbReference type="Pfam" id="PF01593"/>
    </source>
</evidence>
<reference evidence="2" key="2">
    <citation type="submission" date="2020-09" db="EMBL/GenBank/DDBJ databases">
        <authorList>
            <person name="Sun Q."/>
            <person name="Ohkuma M."/>
        </authorList>
    </citation>
    <scope>NUCLEOTIDE SEQUENCE</scope>
    <source>
        <strain evidence="2">JCM 18487</strain>
    </source>
</reference>
<reference evidence="2" key="1">
    <citation type="journal article" date="2014" name="Int. J. Syst. Evol. Microbiol.">
        <title>Complete genome sequence of Corynebacterium casei LMG S-19264T (=DSM 44701T), isolated from a smear-ripened cheese.</title>
        <authorList>
            <consortium name="US DOE Joint Genome Institute (JGI-PGF)"/>
            <person name="Walter F."/>
            <person name="Albersmeier A."/>
            <person name="Kalinowski J."/>
            <person name="Ruckert C."/>
        </authorList>
    </citation>
    <scope>NUCLEOTIDE SEQUENCE</scope>
    <source>
        <strain evidence="2">JCM 18487</strain>
    </source>
</reference>
<feature type="domain" description="Amine oxidase" evidence="1">
    <location>
        <begin position="28"/>
        <end position="463"/>
    </location>
</feature>
<dbReference type="EMBL" id="BMOY01000004">
    <property type="protein sequence ID" value="GGI98280.1"/>
    <property type="molecule type" value="Genomic_DNA"/>
</dbReference>
<accession>A0A917K2F6</accession>
<dbReference type="Gene3D" id="3.50.50.60">
    <property type="entry name" value="FAD/NAD(P)-binding domain"/>
    <property type="match status" value="1"/>
</dbReference>
<dbReference type="RefSeq" id="WP_188880931.1">
    <property type="nucleotide sequence ID" value="NZ_BMOY01000004.1"/>
</dbReference>
<dbReference type="InterPro" id="IPR017830">
    <property type="entry name" value="SQase_HpnE"/>
</dbReference>
<dbReference type="AlphaFoldDB" id="A0A917K2F6"/>
<name>A0A917K2F6_9BACL</name>
<dbReference type="PANTHER" id="PTHR42923:SF47">
    <property type="entry name" value="BLR3003 PROTEIN"/>
    <property type="match status" value="1"/>
</dbReference>
<dbReference type="InterPro" id="IPR002937">
    <property type="entry name" value="Amino_oxidase"/>
</dbReference>
<dbReference type="NCBIfam" id="TIGR03467">
    <property type="entry name" value="HpnE"/>
    <property type="match status" value="1"/>
</dbReference>